<dbReference type="Proteomes" id="UP000789941">
    <property type="component" value="Unassembled WGS sequence"/>
</dbReference>
<name>A0A5E4LRR7_9ARCH</name>
<evidence type="ECO:0000313" key="4">
    <source>
        <dbReference type="Proteomes" id="UP000789941"/>
    </source>
</evidence>
<feature type="domain" description="J" evidence="2">
    <location>
        <begin position="4"/>
        <end position="90"/>
    </location>
</feature>
<dbReference type="Gene3D" id="1.10.287.110">
    <property type="entry name" value="DnaJ domain"/>
    <property type="match status" value="1"/>
</dbReference>
<dbReference type="PROSITE" id="PS50076">
    <property type="entry name" value="DNAJ_2"/>
    <property type="match status" value="1"/>
</dbReference>
<dbReference type="InterPro" id="IPR001623">
    <property type="entry name" value="DnaJ_domain"/>
</dbReference>
<dbReference type="PANTHER" id="PTHR44360:SF1">
    <property type="entry name" value="DNAJ HOMOLOG SUBFAMILY B MEMBER 9"/>
    <property type="match status" value="1"/>
</dbReference>
<reference evidence="3 4" key="1">
    <citation type="submission" date="2019-08" db="EMBL/GenBank/DDBJ databases">
        <authorList>
            <person name="Vazquez-Campos X."/>
        </authorList>
    </citation>
    <scope>NUCLEOTIDE SEQUENCE [LARGE SCALE GENOMIC DNA]</scope>
    <source>
        <strain evidence="3">LFW-283_2</strain>
    </source>
</reference>
<dbReference type="PANTHER" id="PTHR44360">
    <property type="entry name" value="DNAJ HOMOLOG SUBFAMILY B MEMBER 9"/>
    <property type="match status" value="1"/>
</dbReference>
<dbReference type="GO" id="GO:0051087">
    <property type="term" value="F:protein-folding chaperone binding"/>
    <property type="evidence" value="ECO:0007669"/>
    <property type="project" value="TreeGrafter"/>
</dbReference>
<dbReference type="InterPro" id="IPR051948">
    <property type="entry name" value="Hsp70_co-chaperone_J-domain"/>
</dbReference>
<organism evidence="3 4">
    <name type="scientific">Candidatus Bilamarchaeum dharawalense</name>
    <dbReference type="NCBI Taxonomy" id="2885759"/>
    <lineage>
        <taxon>Archaea</taxon>
        <taxon>Candidatus Micrarchaeota</taxon>
        <taxon>Candidatus Micrarchaeia</taxon>
        <taxon>Candidatus Anstonellales</taxon>
        <taxon>Candidatus Bilamarchaeaceae</taxon>
        <taxon>Candidatus Bilamarchaeum</taxon>
    </lineage>
</organism>
<proteinExistence type="predicted"/>
<dbReference type="Pfam" id="PF00226">
    <property type="entry name" value="DnaJ"/>
    <property type="match status" value="1"/>
</dbReference>
<protein>
    <submittedName>
        <fullName evidence="3">Chaperone protein DnaJ</fullName>
    </submittedName>
</protein>
<dbReference type="GO" id="GO:0036503">
    <property type="term" value="P:ERAD pathway"/>
    <property type="evidence" value="ECO:0007669"/>
    <property type="project" value="TreeGrafter"/>
</dbReference>
<dbReference type="EMBL" id="CABMJJ010000009">
    <property type="protein sequence ID" value="VVC03838.1"/>
    <property type="molecule type" value="Genomic_DNA"/>
</dbReference>
<dbReference type="PRINTS" id="PR00625">
    <property type="entry name" value="JDOMAIN"/>
</dbReference>
<dbReference type="CDD" id="cd06257">
    <property type="entry name" value="DnaJ"/>
    <property type="match status" value="1"/>
</dbReference>
<evidence type="ECO:0000313" key="3">
    <source>
        <dbReference type="EMBL" id="VVC03838.1"/>
    </source>
</evidence>
<dbReference type="GO" id="GO:0051787">
    <property type="term" value="F:misfolded protein binding"/>
    <property type="evidence" value="ECO:0007669"/>
    <property type="project" value="TreeGrafter"/>
</dbReference>
<comment type="caution">
    <text evidence="3">The sequence shown here is derived from an EMBL/GenBank/DDBJ whole genome shotgun (WGS) entry which is preliminary data.</text>
</comment>
<accession>A0A5E4LRR7</accession>
<evidence type="ECO:0000256" key="1">
    <source>
        <dbReference type="ARBA" id="ARBA00023186"/>
    </source>
</evidence>
<dbReference type="SUPFAM" id="SSF46565">
    <property type="entry name" value="Chaperone J-domain"/>
    <property type="match status" value="1"/>
</dbReference>
<keyword evidence="1" id="KW-0143">Chaperone</keyword>
<gene>
    <name evidence="3" type="primary">dnaJ_1</name>
    <name evidence="3" type="ORF">LFW2832_00570</name>
</gene>
<evidence type="ECO:0000259" key="2">
    <source>
        <dbReference type="PROSITE" id="PS50076"/>
    </source>
</evidence>
<dbReference type="AlphaFoldDB" id="A0A5E4LRR7"/>
<sequence>MTKNYHEILGVSKDADEKQIKKAYRRLALKYHPDRNKDADAEEKFKEINEAYAVLIGKDKIAEKPINEPEMTEDELWVAGVIRRWYEMENSKANSSYR</sequence>
<dbReference type="InterPro" id="IPR036869">
    <property type="entry name" value="J_dom_sf"/>
</dbReference>
<dbReference type="SMART" id="SM00271">
    <property type="entry name" value="DnaJ"/>
    <property type="match status" value="1"/>
</dbReference>